<sequence length="383" mass="43368">MADLPQELVDAIVEDVPESSLAACALTARAFVVSSQRRLFRWMSLNNISAYEKTARLLTSSPHIGPYFRYLALNIAQIPKDYVHLETILASLSELEYLSIAGNPTATRNQMAQNPCLVGLLSLPTLRCLALQDLIDIPRSLILQALLSFEQVAFRRVYIAHDPVESLSALNLWHLSVMMDDRDDNSILPVLVHPKQIGLTRQLQRLCVAFPPVRAEHQPIFKNFLVGCSSSLEYLTLELETPPTYLPTLPSLEVFELLIDVELTKTFTIFHSMIAGAVSSMPNLQVLIIAILDRPDGPHRPNRQRWAGNRPWEWADLDSTLLDDIPDLSRVEFSLRTFSTVDTKRYMDFVQFIVAHLPRAFNDGLLKFDHRPSVRHQMDTFVG</sequence>
<dbReference type="AlphaFoldDB" id="A0A8H7D978"/>
<dbReference type="EMBL" id="JACAZH010000006">
    <property type="protein sequence ID" value="KAF7366939.1"/>
    <property type="molecule type" value="Genomic_DNA"/>
</dbReference>
<name>A0A8H7D978_9AGAR</name>
<comment type="caution">
    <text evidence="1">The sequence shown here is derived from an EMBL/GenBank/DDBJ whole genome shotgun (WGS) entry which is preliminary data.</text>
</comment>
<proteinExistence type="predicted"/>
<dbReference type="Proteomes" id="UP000623467">
    <property type="component" value="Unassembled WGS sequence"/>
</dbReference>
<evidence type="ECO:0000313" key="2">
    <source>
        <dbReference type="Proteomes" id="UP000623467"/>
    </source>
</evidence>
<evidence type="ECO:0000313" key="1">
    <source>
        <dbReference type="EMBL" id="KAF7366939.1"/>
    </source>
</evidence>
<protein>
    <recommendedName>
        <fullName evidence="3">F-box domain-containing protein</fullName>
    </recommendedName>
</protein>
<evidence type="ECO:0008006" key="3">
    <source>
        <dbReference type="Google" id="ProtNLM"/>
    </source>
</evidence>
<gene>
    <name evidence="1" type="ORF">MSAN_00952600</name>
</gene>
<dbReference type="OrthoDB" id="2745898at2759"/>
<dbReference type="SUPFAM" id="SSF52047">
    <property type="entry name" value="RNI-like"/>
    <property type="match status" value="1"/>
</dbReference>
<organism evidence="1 2">
    <name type="scientific">Mycena sanguinolenta</name>
    <dbReference type="NCBI Taxonomy" id="230812"/>
    <lineage>
        <taxon>Eukaryota</taxon>
        <taxon>Fungi</taxon>
        <taxon>Dikarya</taxon>
        <taxon>Basidiomycota</taxon>
        <taxon>Agaricomycotina</taxon>
        <taxon>Agaricomycetes</taxon>
        <taxon>Agaricomycetidae</taxon>
        <taxon>Agaricales</taxon>
        <taxon>Marasmiineae</taxon>
        <taxon>Mycenaceae</taxon>
        <taxon>Mycena</taxon>
    </lineage>
</organism>
<accession>A0A8H7D978</accession>
<reference evidence="1" key="1">
    <citation type="submission" date="2020-05" db="EMBL/GenBank/DDBJ databases">
        <title>Mycena genomes resolve the evolution of fungal bioluminescence.</title>
        <authorList>
            <person name="Tsai I.J."/>
        </authorList>
    </citation>
    <scope>NUCLEOTIDE SEQUENCE</scope>
    <source>
        <strain evidence="1">160909Yilan</strain>
    </source>
</reference>
<keyword evidence="2" id="KW-1185">Reference proteome</keyword>